<name>A0A915NGR5_9BILA</name>
<accession>A0A915NGR5</accession>
<proteinExistence type="predicted"/>
<dbReference type="AlphaFoldDB" id="A0A915NGR5"/>
<protein>
    <submittedName>
        <fullName evidence="3">Uncharacterized protein</fullName>
    </submittedName>
</protein>
<dbReference type="WBParaSite" id="scf7180000417199.g1022">
    <property type="protein sequence ID" value="scf7180000417199.g1022"/>
    <property type="gene ID" value="scf7180000417199.g1022"/>
</dbReference>
<reference evidence="3" key="1">
    <citation type="submission" date="2022-11" db="UniProtKB">
        <authorList>
            <consortium name="WormBaseParasite"/>
        </authorList>
    </citation>
    <scope>IDENTIFICATION</scope>
</reference>
<feature type="compositionally biased region" description="Low complexity" evidence="1">
    <location>
        <begin position="65"/>
        <end position="76"/>
    </location>
</feature>
<evidence type="ECO:0000313" key="2">
    <source>
        <dbReference type="Proteomes" id="UP000887560"/>
    </source>
</evidence>
<organism evidence="2 3">
    <name type="scientific">Meloidogyne floridensis</name>
    <dbReference type="NCBI Taxonomy" id="298350"/>
    <lineage>
        <taxon>Eukaryota</taxon>
        <taxon>Metazoa</taxon>
        <taxon>Ecdysozoa</taxon>
        <taxon>Nematoda</taxon>
        <taxon>Chromadorea</taxon>
        <taxon>Rhabditida</taxon>
        <taxon>Tylenchina</taxon>
        <taxon>Tylenchomorpha</taxon>
        <taxon>Tylenchoidea</taxon>
        <taxon>Meloidogynidae</taxon>
        <taxon>Meloidogyninae</taxon>
        <taxon>Meloidogyne</taxon>
    </lineage>
</organism>
<sequence length="119" mass="13364">MDNNHQQQQHPQQQQQPPNTFQHPQHLLYHLLGAPSCFDHPPEPSFNQQLNNWTTPNFLNYPNGQQQQPLPTTDTKTLTTSGGNILLQIGESAINKQQSAVGCPQTVKYENPQSVVGEI</sequence>
<feature type="compositionally biased region" description="Polar residues" evidence="1">
    <location>
        <begin position="45"/>
        <end position="64"/>
    </location>
</feature>
<evidence type="ECO:0000313" key="3">
    <source>
        <dbReference type="WBParaSite" id="scf7180000417199.g1022"/>
    </source>
</evidence>
<feature type="region of interest" description="Disordered" evidence="1">
    <location>
        <begin position="39"/>
        <end position="76"/>
    </location>
</feature>
<dbReference type="Proteomes" id="UP000887560">
    <property type="component" value="Unplaced"/>
</dbReference>
<keyword evidence="2" id="KW-1185">Reference proteome</keyword>
<evidence type="ECO:0000256" key="1">
    <source>
        <dbReference type="SAM" id="MobiDB-lite"/>
    </source>
</evidence>
<feature type="region of interest" description="Disordered" evidence="1">
    <location>
        <begin position="1"/>
        <end position="24"/>
    </location>
</feature>